<proteinExistence type="predicted"/>
<reference evidence="6" key="2">
    <citation type="submission" date="2023-05" db="EMBL/GenBank/DDBJ databases">
        <authorList>
            <person name="Schelkunov M.I."/>
        </authorList>
    </citation>
    <scope>NUCLEOTIDE SEQUENCE</scope>
    <source>
        <strain evidence="6">Hsosn_3</strain>
        <tissue evidence="6">Leaf</tissue>
    </source>
</reference>
<evidence type="ECO:0000256" key="3">
    <source>
        <dbReference type="ARBA" id="ARBA00022833"/>
    </source>
</evidence>
<evidence type="ECO:0000256" key="4">
    <source>
        <dbReference type="PROSITE-ProRule" id="PRU00325"/>
    </source>
</evidence>
<gene>
    <name evidence="6" type="ORF">POM88_025887</name>
</gene>
<evidence type="ECO:0000313" key="6">
    <source>
        <dbReference type="EMBL" id="KAK1379143.1"/>
    </source>
</evidence>
<keyword evidence="2 4" id="KW-0863">Zinc-finger</keyword>
<sequence>MTHCDVVDSNLSECFNSWILEARYKPIISMLDHIRVQCMEKIHVKRDYMARIDTDLCPRIIKKLNYNIEGSKKCTSTWDGGDKCEVKDLEGNQFEVDMKNRICSCRKWQLTGMPCIHGCQAILSINAALESFVDEYFKKTTYLKSYSYLMSPMKGSKEWPLAKQVKLLPPKARRMPGRPKKHRRREADEVGGGCRLSKKGVVMKCSRCLVIGHNKATYKATETEALENHRKANEAIKTQAEAARAHSLRSKQNVKKKTTQVLGICCS</sequence>
<keyword evidence="7" id="KW-1185">Reference proteome</keyword>
<dbReference type="EMBL" id="JAUIZM010000006">
    <property type="protein sequence ID" value="KAK1379143.1"/>
    <property type="molecule type" value="Genomic_DNA"/>
</dbReference>
<accession>A0AAD8MPC7</accession>
<dbReference type="GO" id="GO:0008270">
    <property type="term" value="F:zinc ion binding"/>
    <property type="evidence" value="ECO:0007669"/>
    <property type="project" value="UniProtKB-KW"/>
</dbReference>
<evidence type="ECO:0000256" key="2">
    <source>
        <dbReference type="ARBA" id="ARBA00022771"/>
    </source>
</evidence>
<comment type="caution">
    <text evidence="6">The sequence shown here is derived from an EMBL/GenBank/DDBJ whole genome shotgun (WGS) entry which is preliminary data.</text>
</comment>
<feature type="domain" description="SWIM-type" evidence="5">
    <location>
        <begin position="94"/>
        <end position="126"/>
    </location>
</feature>
<dbReference type="Proteomes" id="UP001237642">
    <property type="component" value="Unassembled WGS sequence"/>
</dbReference>
<keyword evidence="1" id="KW-0479">Metal-binding</keyword>
<keyword evidence="3" id="KW-0862">Zinc</keyword>
<dbReference type="PANTHER" id="PTHR31973">
    <property type="entry name" value="POLYPROTEIN, PUTATIVE-RELATED"/>
    <property type="match status" value="1"/>
</dbReference>
<organism evidence="6 7">
    <name type="scientific">Heracleum sosnowskyi</name>
    <dbReference type="NCBI Taxonomy" id="360622"/>
    <lineage>
        <taxon>Eukaryota</taxon>
        <taxon>Viridiplantae</taxon>
        <taxon>Streptophyta</taxon>
        <taxon>Embryophyta</taxon>
        <taxon>Tracheophyta</taxon>
        <taxon>Spermatophyta</taxon>
        <taxon>Magnoliopsida</taxon>
        <taxon>eudicotyledons</taxon>
        <taxon>Gunneridae</taxon>
        <taxon>Pentapetalae</taxon>
        <taxon>asterids</taxon>
        <taxon>campanulids</taxon>
        <taxon>Apiales</taxon>
        <taxon>Apiaceae</taxon>
        <taxon>Apioideae</taxon>
        <taxon>apioid superclade</taxon>
        <taxon>Tordylieae</taxon>
        <taxon>Tordyliinae</taxon>
        <taxon>Heracleum</taxon>
    </lineage>
</organism>
<dbReference type="PROSITE" id="PS50966">
    <property type="entry name" value="ZF_SWIM"/>
    <property type="match status" value="1"/>
</dbReference>
<dbReference type="SMART" id="SM00575">
    <property type="entry name" value="ZnF_PMZ"/>
    <property type="match status" value="1"/>
</dbReference>
<protein>
    <recommendedName>
        <fullName evidence="5">SWIM-type domain-containing protein</fullName>
    </recommendedName>
</protein>
<dbReference type="AlphaFoldDB" id="A0AAD8MPC7"/>
<dbReference type="InterPro" id="IPR006564">
    <property type="entry name" value="Znf_PMZ"/>
</dbReference>
<evidence type="ECO:0000259" key="5">
    <source>
        <dbReference type="PROSITE" id="PS50966"/>
    </source>
</evidence>
<evidence type="ECO:0000313" key="7">
    <source>
        <dbReference type="Proteomes" id="UP001237642"/>
    </source>
</evidence>
<dbReference type="InterPro" id="IPR007527">
    <property type="entry name" value="Znf_SWIM"/>
</dbReference>
<name>A0AAD8MPC7_9APIA</name>
<evidence type="ECO:0000256" key="1">
    <source>
        <dbReference type="ARBA" id="ARBA00022723"/>
    </source>
</evidence>
<reference evidence="6" key="1">
    <citation type="submission" date="2023-02" db="EMBL/GenBank/DDBJ databases">
        <title>Genome of toxic invasive species Heracleum sosnowskyi carries increased number of genes despite the absence of recent whole-genome duplications.</title>
        <authorList>
            <person name="Schelkunov M."/>
            <person name="Shtratnikova V."/>
            <person name="Makarenko M."/>
            <person name="Klepikova A."/>
            <person name="Omelchenko D."/>
            <person name="Novikova G."/>
            <person name="Obukhova E."/>
            <person name="Bogdanov V."/>
            <person name="Penin A."/>
            <person name="Logacheva M."/>
        </authorList>
    </citation>
    <scope>NUCLEOTIDE SEQUENCE</scope>
    <source>
        <strain evidence="6">Hsosn_3</strain>
        <tissue evidence="6">Leaf</tissue>
    </source>
</reference>
<dbReference type="PANTHER" id="PTHR31973:SF187">
    <property type="entry name" value="MUTATOR TRANSPOSASE MUDRA PROTEIN"/>
    <property type="match status" value="1"/>
</dbReference>